<evidence type="ECO:0000313" key="4">
    <source>
        <dbReference type="EMBL" id="KAJ1915365.1"/>
    </source>
</evidence>
<dbReference type="InterPro" id="IPR040115">
    <property type="entry name" value="Lnp"/>
</dbReference>
<feature type="compositionally biased region" description="Acidic residues" evidence="2">
    <location>
        <begin position="431"/>
        <end position="447"/>
    </location>
</feature>
<dbReference type="GO" id="GO:0098826">
    <property type="term" value="C:endoplasmic reticulum tubular network membrane"/>
    <property type="evidence" value="ECO:0007669"/>
    <property type="project" value="UniProtKB-UniRule"/>
</dbReference>
<feature type="compositionally biased region" description="Basic residues" evidence="2">
    <location>
        <begin position="554"/>
        <end position="568"/>
    </location>
</feature>
<keyword evidence="1" id="KW-0472">Membrane</keyword>
<protein>
    <recommendedName>
        <fullName evidence="1">Endoplasmic reticulum junction formation protein lunapark</fullName>
    </recommendedName>
</protein>
<feature type="transmembrane region" description="Helical" evidence="1">
    <location>
        <begin position="76"/>
        <end position="94"/>
    </location>
</feature>
<accession>A0A9W7ZRY0</accession>
<dbReference type="GO" id="GO:0071788">
    <property type="term" value="P:endoplasmic reticulum tubular network maintenance"/>
    <property type="evidence" value="ECO:0007669"/>
    <property type="project" value="UniProtKB-UniRule"/>
</dbReference>
<dbReference type="EMBL" id="JANBPT010000633">
    <property type="protein sequence ID" value="KAJ1915365.1"/>
    <property type="molecule type" value="Genomic_DNA"/>
</dbReference>
<comment type="function">
    <text evidence="1">Plays a role in determining ER morphology.</text>
</comment>
<feature type="domain" description="Lunapark zinc ribbon" evidence="3">
    <location>
        <begin position="254"/>
        <end position="305"/>
    </location>
</feature>
<dbReference type="GO" id="GO:1903373">
    <property type="term" value="P:positive regulation of endoplasmic reticulum tubular network organization"/>
    <property type="evidence" value="ECO:0007669"/>
    <property type="project" value="UniProtKB-UniRule"/>
</dbReference>
<dbReference type="PANTHER" id="PTHR22166">
    <property type="entry name" value="ENDOPLASMIC RETICULUM JUNCTION FORMATION PROTEIN LUNAPARK"/>
    <property type="match status" value="1"/>
</dbReference>
<dbReference type="PANTHER" id="PTHR22166:SF12">
    <property type="entry name" value="ENDOPLASMIC RETICULUM JUNCTION FORMATION PROTEIN LUNAPARK"/>
    <property type="match status" value="1"/>
</dbReference>
<feature type="compositionally biased region" description="Low complexity" evidence="2">
    <location>
        <begin position="175"/>
        <end position="185"/>
    </location>
</feature>
<dbReference type="Proteomes" id="UP001150569">
    <property type="component" value="Unassembled WGS sequence"/>
</dbReference>
<evidence type="ECO:0000256" key="2">
    <source>
        <dbReference type="SAM" id="MobiDB-lite"/>
    </source>
</evidence>
<evidence type="ECO:0000259" key="3">
    <source>
        <dbReference type="Pfam" id="PF10058"/>
    </source>
</evidence>
<keyword evidence="1" id="KW-0479">Metal-binding</keyword>
<feature type="region of interest" description="Disordered" evidence="2">
    <location>
        <begin position="309"/>
        <end position="568"/>
    </location>
</feature>
<proteinExistence type="inferred from homology"/>
<dbReference type="OrthoDB" id="1725934at2759"/>
<feature type="compositionally biased region" description="Polar residues" evidence="2">
    <location>
        <begin position="464"/>
        <end position="478"/>
    </location>
</feature>
<dbReference type="Pfam" id="PF10058">
    <property type="entry name" value="Zn_ribbon_10"/>
    <property type="match status" value="1"/>
</dbReference>
<evidence type="ECO:0000256" key="1">
    <source>
        <dbReference type="RuleBase" id="RU367073"/>
    </source>
</evidence>
<feature type="transmembrane region" description="Helical" evidence="1">
    <location>
        <begin position="43"/>
        <end position="64"/>
    </location>
</feature>
<keyword evidence="1" id="KW-1133">Transmembrane helix</keyword>
<feature type="compositionally biased region" description="Basic and acidic residues" evidence="2">
    <location>
        <begin position="373"/>
        <end position="383"/>
    </location>
</feature>
<comment type="similarity">
    <text evidence="1">Belongs to the lunapark family.</text>
</comment>
<gene>
    <name evidence="4" type="ORF">IWQ60_008463</name>
</gene>
<dbReference type="AlphaFoldDB" id="A0A9W7ZRY0"/>
<feature type="compositionally biased region" description="Polar residues" evidence="2">
    <location>
        <begin position="359"/>
        <end position="370"/>
    </location>
</feature>
<keyword evidence="1" id="KW-0812">Transmembrane</keyword>
<reference evidence="4" key="1">
    <citation type="submission" date="2022-07" db="EMBL/GenBank/DDBJ databases">
        <title>Phylogenomic reconstructions and comparative analyses of Kickxellomycotina fungi.</title>
        <authorList>
            <person name="Reynolds N.K."/>
            <person name="Stajich J.E."/>
            <person name="Barry K."/>
            <person name="Grigoriev I.V."/>
            <person name="Crous P."/>
            <person name="Smith M.E."/>
        </authorList>
    </citation>
    <scope>NUCLEOTIDE SEQUENCE</scope>
    <source>
        <strain evidence="4">RSA 861</strain>
    </source>
</reference>
<keyword evidence="1" id="KW-0256">Endoplasmic reticulum</keyword>
<keyword evidence="5" id="KW-1185">Reference proteome</keyword>
<feature type="compositionally biased region" description="Basic and acidic residues" evidence="2">
    <location>
        <begin position="533"/>
        <end position="545"/>
    </location>
</feature>
<comment type="subcellular location">
    <subcellularLocation>
        <location evidence="1">Endoplasmic reticulum membrane</location>
        <topology evidence="1">Multi-pass membrane protein</topology>
    </subcellularLocation>
</comment>
<dbReference type="GO" id="GO:0008270">
    <property type="term" value="F:zinc ion binding"/>
    <property type="evidence" value="ECO:0007669"/>
    <property type="project" value="UniProtKB-KW"/>
</dbReference>
<keyword evidence="1" id="KW-0862">Zinc</keyword>
<comment type="caution">
    <text evidence="4">The sequence shown here is derived from an EMBL/GenBank/DDBJ whole genome shotgun (WGS) entry which is preliminary data.</text>
</comment>
<dbReference type="InterPro" id="IPR019273">
    <property type="entry name" value="Lunapark_Znf"/>
</dbReference>
<keyword evidence="1" id="KW-0863">Zinc-finger</keyword>
<evidence type="ECO:0000313" key="5">
    <source>
        <dbReference type="Proteomes" id="UP001150569"/>
    </source>
</evidence>
<sequence length="568" mass="61328">MGAILSFRRSGDTDYEQVLADLDEKIRRSQAHLAEIKLREKKWGVVFLIYAVFAYALYVLLFYAYLNQHHEPLQTWLFKFAPVAIGPFAIYYVRKIIHLWYRRRQASAEAYVVTLKGKQRAKVEELKKKTAYYSTKNLLERYDLPRTPVDPAKPTRGQRPGNPAVPSAVAGTKRPPASSPAGPAGNLRQRLPIQGGGGPPTTNLTGRPGPGPSPLSPQGPVPLGPGSPSPALGPHPRMPPASMAAGNSPQSRAWYDKLVDKIVGDEGPETKYALVCRNCFAHNGLVLPDEIQHTQYVCPKCGYFNGRKDGKPILIPPKSQPGDSTPQQTPRRAGPRHSVGGALLHRERMTMSPPGRSAIDQTSHRGGTQTLSRADRLRADASRRQTLPAHLVKPGLGGLPADDDDDAVDNSLSGSEATGSDGDLASNAGNESDEELLSGQEVEDSDEPLSPPPPPAAAADLNLGNITNRRSAGASSNPAVVKKNEEDDGDDTDNPRSRRPSSPSPRSRTESVSTLPSPVDLIPPIPTTAPADATRRSDSEPEARPSDGGSSRSSSRRQRTPRKRAGRR</sequence>
<organism evidence="4 5">
    <name type="scientific">Tieghemiomyces parasiticus</name>
    <dbReference type="NCBI Taxonomy" id="78921"/>
    <lineage>
        <taxon>Eukaryota</taxon>
        <taxon>Fungi</taxon>
        <taxon>Fungi incertae sedis</taxon>
        <taxon>Zoopagomycota</taxon>
        <taxon>Kickxellomycotina</taxon>
        <taxon>Dimargaritomycetes</taxon>
        <taxon>Dimargaritales</taxon>
        <taxon>Dimargaritaceae</taxon>
        <taxon>Tieghemiomyces</taxon>
    </lineage>
</organism>
<feature type="compositionally biased region" description="Pro residues" evidence="2">
    <location>
        <begin position="209"/>
        <end position="239"/>
    </location>
</feature>
<feature type="region of interest" description="Disordered" evidence="2">
    <location>
        <begin position="143"/>
        <end position="249"/>
    </location>
</feature>
<comment type="domain">
    <text evidence="1">The C4-type zinc finger motif is necessary both for its ER three-way tubular junction localization and formation.</text>
</comment>
<name>A0A9W7ZRY0_9FUNG</name>
<feature type="compositionally biased region" description="Polar residues" evidence="2">
    <location>
        <begin position="321"/>
        <end position="330"/>
    </location>
</feature>